<dbReference type="Bgee" id="ENSOANG00000022174">
    <property type="expression patterns" value="Expressed in ovary and 8 other cell types or tissues"/>
</dbReference>
<dbReference type="PANTHER" id="PTHR34339:SF1">
    <property type="entry name" value="STIMULATOR OF INTERFERON GENES PROTEIN"/>
    <property type="match status" value="1"/>
</dbReference>
<evidence type="ECO:0000256" key="2">
    <source>
        <dbReference type="ARBA" id="ARBA00004542"/>
    </source>
</evidence>
<dbReference type="GO" id="GO:0000421">
    <property type="term" value="C:autophagosome membrane"/>
    <property type="evidence" value="ECO:0007669"/>
    <property type="project" value="UniProtKB-SubCell"/>
</dbReference>
<dbReference type="GO" id="GO:0002218">
    <property type="term" value="P:activation of innate immune response"/>
    <property type="evidence" value="ECO:0007669"/>
    <property type="project" value="InterPro"/>
</dbReference>
<comment type="similarity">
    <text evidence="5">Belongs to the STING family.</text>
</comment>
<evidence type="ECO:0000313" key="9">
    <source>
        <dbReference type="Ensembl" id="ENSOANP00000048423.1"/>
    </source>
</evidence>
<reference evidence="9" key="3">
    <citation type="submission" date="2025-09" db="UniProtKB">
        <authorList>
            <consortium name="Ensembl"/>
        </authorList>
    </citation>
    <scope>IDENTIFICATION</scope>
    <source>
        <strain evidence="9">Glennie</strain>
    </source>
</reference>
<dbReference type="PANTHER" id="PTHR34339">
    <property type="entry name" value="STIMULATOR OF INTERFERON GENES PROTEIN"/>
    <property type="match status" value="1"/>
</dbReference>
<evidence type="ECO:0000256" key="1">
    <source>
        <dbReference type="ARBA" id="ARBA00004457"/>
    </source>
</evidence>
<dbReference type="Gene3D" id="1.20.5.5200">
    <property type="match status" value="1"/>
</dbReference>
<dbReference type="GO" id="GO:0000139">
    <property type="term" value="C:Golgi membrane"/>
    <property type="evidence" value="ECO:0007669"/>
    <property type="project" value="UniProtKB-SubCell"/>
</dbReference>
<accession>A0A6I8P693</accession>
<dbReference type="GeneTree" id="ENSGT00390000008582"/>
<evidence type="ECO:0000313" key="10">
    <source>
        <dbReference type="Proteomes" id="UP000002279"/>
    </source>
</evidence>
<evidence type="ECO:0000256" key="4">
    <source>
        <dbReference type="ARBA" id="ARBA00004653"/>
    </source>
</evidence>
<dbReference type="InterPro" id="IPR055432">
    <property type="entry name" value="STING_LBD"/>
</dbReference>
<protein>
    <submittedName>
        <fullName evidence="9">Stimulator of interferon response cGAMP interactor 1</fullName>
    </submittedName>
</protein>
<name>A0A6I8P693_ORNAN</name>
<dbReference type="Ensembl" id="ENSOANT00000058984.1">
    <property type="protein sequence ID" value="ENSOANP00000048423.1"/>
    <property type="gene ID" value="ENSOANG00000022174.2"/>
</dbReference>
<dbReference type="Pfam" id="PF15009">
    <property type="entry name" value="STING_LBD"/>
    <property type="match status" value="1"/>
</dbReference>
<feature type="domain" description="STING transmembrane" evidence="8">
    <location>
        <begin position="50"/>
        <end position="149"/>
    </location>
</feature>
<evidence type="ECO:0000259" key="8">
    <source>
        <dbReference type="Pfam" id="PF23417"/>
    </source>
</evidence>
<evidence type="ECO:0000259" key="7">
    <source>
        <dbReference type="Pfam" id="PF15009"/>
    </source>
</evidence>
<dbReference type="Proteomes" id="UP000002279">
    <property type="component" value="Chromosome X2"/>
</dbReference>
<comment type="catalytic activity">
    <reaction evidence="6">
        <text>H(+)(in) = H(+)(out)</text>
        <dbReference type="Rhea" id="RHEA:34979"/>
        <dbReference type="ChEBI" id="CHEBI:15378"/>
    </reaction>
</comment>
<comment type="subcellular location">
    <subcellularLocation>
        <location evidence="3">Cytoplasm</location>
        <location evidence="3">Perinuclear region</location>
    </subcellularLocation>
    <subcellularLocation>
        <location evidence="2">Cytoplasmic vesicle</location>
        <location evidence="2">Autophagosome membrane</location>
        <topology evidence="2">Multi-pass membrane protein</topology>
    </subcellularLocation>
    <subcellularLocation>
        <location evidence="1">Endoplasmic reticulum-Golgi intermediate compartment membrane</location>
        <topology evidence="1">Multi-pass membrane protein</topology>
    </subcellularLocation>
    <subcellularLocation>
        <location evidence="4">Golgi apparatus membrane</location>
        <topology evidence="4">Multi-pass membrane protein</topology>
    </subcellularLocation>
</comment>
<keyword evidence="10" id="KW-1185">Reference proteome</keyword>
<dbReference type="Pfam" id="PF23417">
    <property type="entry name" value="STING_TM"/>
    <property type="match status" value="1"/>
</dbReference>
<reference evidence="9 10" key="1">
    <citation type="journal article" date="2008" name="Nature">
        <title>Genome analysis of the platypus reveals unique signatures of evolution.</title>
        <authorList>
            <person name="Warren W.C."/>
            <person name="Hillier L.W."/>
            <person name="Marshall Graves J.A."/>
            <person name="Birney E."/>
            <person name="Ponting C.P."/>
            <person name="Grutzner F."/>
            <person name="Belov K."/>
            <person name="Miller W."/>
            <person name="Clarke L."/>
            <person name="Chinwalla A.T."/>
            <person name="Yang S.P."/>
            <person name="Heger A."/>
            <person name="Locke D.P."/>
            <person name="Miethke P."/>
            <person name="Waters P.D."/>
            <person name="Veyrunes F."/>
            <person name="Fulton L."/>
            <person name="Fulton B."/>
            <person name="Graves T."/>
            <person name="Wallis J."/>
            <person name="Puente X.S."/>
            <person name="Lopez-Otin C."/>
            <person name="Ordonez G.R."/>
            <person name="Eichler E.E."/>
            <person name="Chen L."/>
            <person name="Cheng Z."/>
            <person name="Deakin J.E."/>
            <person name="Alsop A."/>
            <person name="Thompson K."/>
            <person name="Kirby P."/>
            <person name="Papenfuss A.T."/>
            <person name="Wakefield M.J."/>
            <person name="Olender T."/>
            <person name="Lancet D."/>
            <person name="Huttley G.A."/>
            <person name="Smit A.F."/>
            <person name="Pask A."/>
            <person name="Temple-Smith P."/>
            <person name="Batzer M.A."/>
            <person name="Walker J.A."/>
            <person name="Konkel M.K."/>
            <person name="Harris R.S."/>
            <person name="Whittington C.M."/>
            <person name="Wong E.S."/>
            <person name="Gemmell N.J."/>
            <person name="Buschiazzo E."/>
            <person name="Vargas Jentzsch I.M."/>
            <person name="Merkel A."/>
            <person name="Schmitz J."/>
            <person name="Zemann A."/>
            <person name="Churakov G."/>
            <person name="Kriegs J.O."/>
            <person name="Brosius J."/>
            <person name="Murchison E.P."/>
            <person name="Sachidanandam R."/>
            <person name="Smith C."/>
            <person name="Hannon G.J."/>
            <person name="Tsend-Ayush E."/>
            <person name="McMillan D."/>
            <person name="Attenborough R."/>
            <person name="Rens W."/>
            <person name="Ferguson-Smith M."/>
            <person name="Lefevre C.M."/>
            <person name="Sharp J.A."/>
            <person name="Nicholas K.R."/>
            <person name="Ray D.A."/>
            <person name="Kube M."/>
            <person name="Reinhardt R."/>
            <person name="Pringle T.H."/>
            <person name="Taylor J."/>
            <person name="Jones R.C."/>
            <person name="Nixon B."/>
            <person name="Dacheux J.L."/>
            <person name="Niwa H."/>
            <person name="Sekita Y."/>
            <person name="Huang X."/>
            <person name="Stark A."/>
            <person name="Kheradpour P."/>
            <person name="Kellis M."/>
            <person name="Flicek P."/>
            <person name="Chen Y."/>
            <person name="Webber C."/>
            <person name="Hardison R."/>
            <person name="Nelson J."/>
            <person name="Hallsworth-Pepin K."/>
            <person name="Delehaunty K."/>
            <person name="Markovic C."/>
            <person name="Minx P."/>
            <person name="Feng Y."/>
            <person name="Kremitzki C."/>
            <person name="Mitreva M."/>
            <person name="Glasscock J."/>
            <person name="Wylie T."/>
            <person name="Wohldmann P."/>
            <person name="Thiru P."/>
            <person name="Nhan M.N."/>
            <person name="Pohl C.S."/>
            <person name="Smith S.M."/>
            <person name="Hou S."/>
            <person name="Nefedov M."/>
            <person name="de Jong P.J."/>
            <person name="Renfree M.B."/>
            <person name="Mardis E.R."/>
            <person name="Wilson R.K."/>
        </authorList>
    </citation>
    <scope>NUCLEOTIDE SEQUENCE [LARGE SCALE GENOMIC DNA]</scope>
    <source>
        <strain evidence="9 10">Glennie</strain>
    </source>
</reference>
<evidence type="ECO:0000256" key="5">
    <source>
        <dbReference type="ARBA" id="ARBA00009027"/>
    </source>
</evidence>
<dbReference type="InterPro" id="IPR055434">
    <property type="entry name" value="STING_TM"/>
</dbReference>
<organism evidence="9 10">
    <name type="scientific">Ornithorhynchus anatinus</name>
    <name type="common">Duckbill platypus</name>
    <dbReference type="NCBI Taxonomy" id="9258"/>
    <lineage>
        <taxon>Eukaryota</taxon>
        <taxon>Metazoa</taxon>
        <taxon>Chordata</taxon>
        <taxon>Craniata</taxon>
        <taxon>Vertebrata</taxon>
        <taxon>Euteleostomi</taxon>
        <taxon>Mammalia</taxon>
        <taxon>Monotremata</taxon>
        <taxon>Ornithorhynchidae</taxon>
        <taxon>Ornithorhynchus</taxon>
    </lineage>
</organism>
<proteinExistence type="inferred from homology"/>
<evidence type="ECO:0000256" key="6">
    <source>
        <dbReference type="ARBA" id="ARBA00024169"/>
    </source>
</evidence>
<sequence length="220" mass="24053">LPYPQLHPLIPRPRRGRAQKMAGALLVLCLAGLCVLGTPAALATPRLLGHFLALHAGRLAQRICGLAEELCHVQARYQGSYRRAARSCLGGSVRLGSLLLLCVYFYVTLCPELDLPLALTLECLCQLLNLILGLQPLTPAEISEVCERRHLNVAQGLAWSYYVGYLKLILPGFGVRDHDHFTSLCLSSLICQMGIETVSPTWDDLIPLCLPHSALHIVSA</sequence>
<dbReference type="GO" id="GO:0033116">
    <property type="term" value="C:endoplasmic reticulum-Golgi intermediate compartment membrane"/>
    <property type="evidence" value="ECO:0007669"/>
    <property type="project" value="UniProtKB-SubCell"/>
</dbReference>
<reference evidence="9" key="2">
    <citation type="submission" date="2025-08" db="UniProtKB">
        <authorList>
            <consortium name="Ensembl"/>
        </authorList>
    </citation>
    <scope>IDENTIFICATION</scope>
    <source>
        <strain evidence="9">Glennie</strain>
    </source>
</reference>
<evidence type="ECO:0000256" key="3">
    <source>
        <dbReference type="ARBA" id="ARBA00004556"/>
    </source>
</evidence>
<dbReference type="GO" id="GO:0048471">
    <property type="term" value="C:perinuclear region of cytoplasm"/>
    <property type="evidence" value="ECO:0007669"/>
    <property type="project" value="UniProtKB-SubCell"/>
</dbReference>
<dbReference type="FunFam" id="1.20.5.5200:FF:000001">
    <property type="entry name" value="Stimulator of interferon genes protein"/>
    <property type="match status" value="1"/>
</dbReference>
<dbReference type="GO" id="GO:0032481">
    <property type="term" value="P:positive regulation of type I interferon production"/>
    <property type="evidence" value="ECO:0007669"/>
    <property type="project" value="InterPro"/>
</dbReference>
<gene>
    <name evidence="9" type="primary">STING1</name>
</gene>
<dbReference type="InterPro" id="IPR029158">
    <property type="entry name" value="STING"/>
</dbReference>
<dbReference type="AlphaFoldDB" id="A0A6I8P693"/>
<feature type="domain" description="STING ligand-binding" evidence="7">
    <location>
        <begin position="152"/>
        <end position="173"/>
    </location>
</feature>